<dbReference type="CTD" id="68917135"/>
<dbReference type="Proteomes" id="UP000008549">
    <property type="component" value="Unassembled WGS sequence"/>
</dbReference>
<dbReference type="KEGG" id="cbr:CBG_25652"/>
<proteinExistence type="predicted"/>
<gene>
    <name evidence="1" type="ORF">CBG25652</name>
    <name evidence="1" type="ORF">CBG_25652</name>
</gene>
<reference evidence="1 2" key="1">
    <citation type="journal article" date="2003" name="PLoS Biol.">
        <title>The genome sequence of Caenorhabditis briggsae: a platform for comparative genomics.</title>
        <authorList>
            <person name="Stein L.D."/>
            <person name="Bao Z."/>
            <person name="Blasiar D."/>
            <person name="Blumenthal T."/>
            <person name="Brent M.R."/>
            <person name="Chen N."/>
            <person name="Chinwalla A."/>
            <person name="Clarke L."/>
            <person name="Clee C."/>
            <person name="Coghlan A."/>
            <person name="Coulson A."/>
            <person name="D'Eustachio P."/>
            <person name="Fitch D.H."/>
            <person name="Fulton L.A."/>
            <person name="Fulton R.E."/>
            <person name="Griffiths-Jones S."/>
            <person name="Harris T.W."/>
            <person name="Hillier L.W."/>
            <person name="Kamath R."/>
            <person name="Kuwabara P.E."/>
            <person name="Mardis E.R."/>
            <person name="Marra M.A."/>
            <person name="Miner T.L."/>
            <person name="Minx P."/>
            <person name="Mullikin J.C."/>
            <person name="Plumb R.W."/>
            <person name="Rogers J."/>
            <person name="Schein J.E."/>
            <person name="Sohrmann M."/>
            <person name="Spieth J."/>
            <person name="Stajich J.E."/>
            <person name="Wei C."/>
            <person name="Willey D."/>
            <person name="Wilson R.K."/>
            <person name="Durbin R."/>
            <person name="Waterston R.H."/>
        </authorList>
    </citation>
    <scope>NUCLEOTIDE SEQUENCE [LARGE SCALE GENOMIC DNA]</scope>
    <source>
        <strain evidence="1 2">AF16</strain>
    </source>
</reference>
<dbReference type="HOGENOM" id="CLU_3368957_0_0_1"/>
<keyword evidence="2" id="KW-1185">Reference proteome</keyword>
<evidence type="ECO:0000313" key="2">
    <source>
        <dbReference type="Proteomes" id="UP000008549"/>
    </source>
</evidence>
<dbReference type="GeneID" id="68917135"/>
<reference evidence="1 2" key="2">
    <citation type="journal article" date="2011" name="PLoS Genet.">
        <title>Caenorhabditis briggsae recombinant inbred line genotypes reveal inter-strain incompatibility and the evolution of recombination.</title>
        <authorList>
            <person name="Ross J.A."/>
            <person name="Koboldt D.C."/>
            <person name="Staisch J.E."/>
            <person name="Chamberlin H.M."/>
            <person name="Gupta B.P."/>
            <person name="Miller R.D."/>
            <person name="Baird S.E."/>
            <person name="Haag E.S."/>
        </authorList>
    </citation>
    <scope>NUCLEOTIDE SEQUENCE [LARGE SCALE GENOMIC DNA]</scope>
    <source>
        <strain evidence="1 2">AF16</strain>
    </source>
</reference>
<organism evidence="1 2">
    <name type="scientific">Caenorhabditis briggsae</name>
    <dbReference type="NCBI Taxonomy" id="6238"/>
    <lineage>
        <taxon>Eukaryota</taxon>
        <taxon>Metazoa</taxon>
        <taxon>Ecdysozoa</taxon>
        <taxon>Nematoda</taxon>
        <taxon>Chromadorea</taxon>
        <taxon>Rhabditida</taxon>
        <taxon>Rhabditina</taxon>
        <taxon>Rhabditomorpha</taxon>
        <taxon>Rhabditoidea</taxon>
        <taxon>Rhabditidae</taxon>
        <taxon>Peloderinae</taxon>
        <taxon>Caenorhabditis</taxon>
    </lineage>
</organism>
<dbReference type="InParanoid" id="B6IFD6"/>
<dbReference type="RefSeq" id="XP_045098187.1">
    <property type="nucleotide sequence ID" value="XM_045242624.1"/>
</dbReference>
<accession>B6IFD6</accession>
<name>B6IFD6_CAEBR</name>
<dbReference type="AlphaFoldDB" id="B6IFD6"/>
<sequence>MFKIVVFSSVLLALGAYYGQVQAAVLPVSSTEVAL</sequence>
<protein>
    <submittedName>
        <fullName evidence="1">Protein CBG25652</fullName>
    </submittedName>
</protein>
<evidence type="ECO:0000313" key="1">
    <source>
        <dbReference type="EMBL" id="CAR98616.1"/>
    </source>
</evidence>
<dbReference type="EMBL" id="HE601438">
    <property type="protein sequence ID" value="CAR98616.1"/>
    <property type="molecule type" value="Genomic_DNA"/>
</dbReference>